<feature type="signal peptide" evidence="3">
    <location>
        <begin position="1"/>
        <end position="31"/>
    </location>
</feature>
<dbReference type="PROSITE" id="PS51485">
    <property type="entry name" value="PHYTOCYANIN"/>
    <property type="match status" value="1"/>
</dbReference>
<evidence type="ECO:0000259" key="4">
    <source>
        <dbReference type="PROSITE" id="PS51485"/>
    </source>
</evidence>
<dbReference type="OMA" id="HASTTHI"/>
<keyword evidence="6" id="KW-1185">Reference proteome</keyword>
<dbReference type="GO" id="GO:0005886">
    <property type="term" value="C:plasma membrane"/>
    <property type="evidence" value="ECO:0007669"/>
    <property type="project" value="TreeGrafter"/>
</dbReference>
<name>A0A200PVW4_MACCD</name>
<evidence type="ECO:0000256" key="1">
    <source>
        <dbReference type="ARBA" id="ARBA00023157"/>
    </source>
</evidence>
<dbReference type="GO" id="GO:0009055">
    <property type="term" value="F:electron transfer activity"/>
    <property type="evidence" value="ECO:0007669"/>
    <property type="project" value="InterPro"/>
</dbReference>
<evidence type="ECO:0000313" key="5">
    <source>
        <dbReference type="EMBL" id="OVA02350.1"/>
    </source>
</evidence>
<keyword evidence="2" id="KW-0325">Glycoprotein</keyword>
<dbReference type="PANTHER" id="PTHR33021:SF520">
    <property type="entry name" value="OS11G0428800 PROTEIN"/>
    <property type="match status" value="1"/>
</dbReference>
<keyword evidence="1" id="KW-1015">Disulfide bond</keyword>
<dbReference type="CDD" id="cd04216">
    <property type="entry name" value="Phytocyanin"/>
    <property type="match status" value="1"/>
</dbReference>
<dbReference type="Gene3D" id="2.60.40.420">
    <property type="entry name" value="Cupredoxins - blue copper proteins"/>
    <property type="match status" value="1"/>
</dbReference>
<dbReference type="Pfam" id="PF02298">
    <property type="entry name" value="Cu_bind_like"/>
    <property type="match status" value="1"/>
</dbReference>
<dbReference type="SUPFAM" id="SSF49503">
    <property type="entry name" value="Cupredoxins"/>
    <property type="match status" value="1"/>
</dbReference>
<sequence>MGAMGRGKCIKLVMFISFFLIGLLISGGVHASTTHIVGGSQGWGLSVSYTDWVAESSFAAGDTLVFNYPAGAHDVIHVSALGYRRCQASARELAKVATTGNDKFTLKKGANYFICSYEGHCSACLKIKVNVN</sequence>
<feature type="domain" description="Phytocyanin" evidence="4">
    <location>
        <begin position="33"/>
        <end position="132"/>
    </location>
</feature>
<reference evidence="5" key="1">
    <citation type="journal article" date="2017" name="Mol. Plant">
        <title>The Genome of Medicinal Plant Macleaya cordata Provides New Insights into Benzylisoquinoline Alkaloids Metabolism.</title>
        <authorList>
            <person name="Liu X."/>
            <person name="Liu Y."/>
            <person name="Huang P."/>
            <person name="Ma Y."/>
            <person name="Qing Z."/>
            <person name="Tang Q."/>
            <person name="Cao H."/>
            <person name="Cheng P."/>
            <person name="Zheng Y."/>
            <person name="Yuan Z."/>
            <person name="Zhou Y."/>
            <person name="Liu J."/>
            <person name="Tang Z."/>
            <person name="Zhuo Y."/>
            <person name="Zhang Y."/>
            <person name="Yu L."/>
            <person name="Huang J."/>
            <person name="Yang P."/>
            <person name="Peng Q."/>
            <person name="Zhang J."/>
            <person name="Jiang W."/>
            <person name="Zhang Z."/>
            <person name="Lin K."/>
            <person name="Ro D.K."/>
            <person name="Chen X."/>
            <person name="Xiong X."/>
            <person name="Shang Y."/>
            <person name="Huang S."/>
            <person name="Zeng J."/>
        </authorList>
    </citation>
    <scope>NUCLEOTIDE SEQUENCE [LARGE SCALE GENOMIC DNA]</scope>
    <source>
        <strain evidence="5">BLH2017</strain>
        <tissue evidence="5">Root</tissue>
    </source>
</reference>
<dbReference type="EMBL" id="MVGT01003956">
    <property type="protein sequence ID" value="OVA02350.1"/>
    <property type="molecule type" value="Genomic_DNA"/>
</dbReference>
<dbReference type="AlphaFoldDB" id="A0A200PVW4"/>
<feature type="chain" id="PRO_5013188151" evidence="3">
    <location>
        <begin position="32"/>
        <end position="132"/>
    </location>
</feature>
<evidence type="ECO:0000256" key="2">
    <source>
        <dbReference type="ARBA" id="ARBA00023180"/>
    </source>
</evidence>
<dbReference type="Proteomes" id="UP000195402">
    <property type="component" value="Unassembled WGS sequence"/>
</dbReference>
<gene>
    <name evidence="5" type="ORF">BVC80_9099g150</name>
</gene>
<dbReference type="InterPro" id="IPR039391">
    <property type="entry name" value="Phytocyanin-like"/>
</dbReference>
<dbReference type="STRING" id="56857.A0A200PVW4"/>
<dbReference type="InParanoid" id="A0A200PVW4"/>
<protein>
    <submittedName>
        <fullName evidence="5">Plastocyanin-like</fullName>
    </submittedName>
</protein>
<proteinExistence type="predicted"/>
<dbReference type="OrthoDB" id="2011645at2759"/>
<dbReference type="PANTHER" id="PTHR33021">
    <property type="entry name" value="BLUE COPPER PROTEIN"/>
    <property type="match status" value="1"/>
</dbReference>
<accession>A0A200PVW4</accession>
<evidence type="ECO:0000256" key="3">
    <source>
        <dbReference type="SAM" id="SignalP"/>
    </source>
</evidence>
<dbReference type="InterPro" id="IPR003245">
    <property type="entry name" value="Phytocyanin_dom"/>
</dbReference>
<keyword evidence="3" id="KW-0732">Signal</keyword>
<dbReference type="InterPro" id="IPR008972">
    <property type="entry name" value="Cupredoxin"/>
</dbReference>
<organism evidence="5 6">
    <name type="scientific">Macleaya cordata</name>
    <name type="common">Five-seeded plume-poppy</name>
    <name type="synonym">Bocconia cordata</name>
    <dbReference type="NCBI Taxonomy" id="56857"/>
    <lineage>
        <taxon>Eukaryota</taxon>
        <taxon>Viridiplantae</taxon>
        <taxon>Streptophyta</taxon>
        <taxon>Embryophyta</taxon>
        <taxon>Tracheophyta</taxon>
        <taxon>Spermatophyta</taxon>
        <taxon>Magnoliopsida</taxon>
        <taxon>Ranunculales</taxon>
        <taxon>Papaveraceae</taxon>
        <taxon>Papaveroideae</taxon>
        <taxon>Macleaya</taxon>
    </lineage>
</organism>
<evidence type="ECO:0000313" key="6">
    <source>
        <dbReference type="Proteomes" id="UP000195402"/>
    </source>
</evidence>
<dbReference type="FunFam" id="2.60.40.420:FF:000034">
    <property type="entry name" value="Cupredoxin superfamily protein"/>
    <property type="match status" value="1"/>
</dbReference>
<comment type="caution">
    <text evidence="5">The sequence shown here is derived from an EMBL/GenBank/DDBJ whole genome shotgun (WGS) entry which is preliminary data.</text>
</comment>